<keyword evidence="1" id="KW-1133">Transmembrane helix</keyword>
<proteinExistence type="predicted"/>
<evidence type="ECO:0000313" key="3">
    <source>
        <dbReference type="Proteomes" id="UP000694427"/>
    </source>
</evidence>
<dbReference type="AlphaFoldDB" id="A0A8C1IEG2"/>
<name>A0A8C1IEG2_CYPCA</name>
<keyword evidence="1" id="KW-0812">Transmembrane</keyword>
<keyword evidence="1" id="KW-0472">Membrane</keyword>
<organism evidence="2 3">
    <name type="scientific">Cyprinus carpio</name>
    <name type="common">Common carp</name>
    <dbReference type="NCBI Taxonomy" id="7962"/>
    <lineage>
        <taxon>Eukaryota</taxon>
        <taxon>Metazoa</taxon>
        <taxon>Chordata</taxon>
        <taxon>Craniata</taxon>
        <taxon>Vertebrata</taxon>
        <taxon>Euteleostomi</taxon>
        <taxon>Actinopterygii</taxon>
        <taxon>Neopterygii</taxon>
        <taxon>Teleostei</taxon>
        <taxon>Ostariophysi</taxon>
        <taxon>Cypriniformes</taxon>
        <taxon>Cyprinidae</taxon>
        <taxon>Cyprininae</taxon>
        <taxon>Cyprinus</taxon>
    </lineage>
</organism>
<keyword evidence="3" id="KW-1185">Reference proteome</keyword>
<accession>A0A8C1IEG2</accession>
<feature type="transmembrane region" description="Helical" evidence="1">
    <location>
        <begin position="70"/>
        <end position="90"/>
    </location>
</feature>
<sequence>SSLVDCWEQWCPHGFPKVNVLTLFLIDKGPMLAMLPPGPEFMELMLIWLPIWPMLLELVAMGTLRFMPLPLYMLLPACWLHLLGLMLPCVQPFMSGEDWKEVLPCACCIMGLWAWPILGDIRGL</sequence>
<feature type="transmembrane region" description="Helical" evidence="1">
    <location>
        <begin position="44"/>
        <end position="64"/>
    </location>
</feature>
<dbReference type="Proteomes" id="UP000694427">
    <property type="component" value="Unplaced"/>
</dbReference>
<reference evidence="2" key="1">
    <citation type="submission" date="2025-08" db="UniProtKB">
        <authorList>
            <consortium name="Ensembl"/>
        </authorList>
    </citation>
    <scope>IDENTIFICATION</scope>
</reference>
<reference evidence="2" key="2">
    <citation type="submission" date="2025-09" db="UniProtKB">
        <authorList>
            <consortium name="Ensembl"/>
        </authorList>
    </citation>
    <scope>IDENTIFICATION</scope>
</reference>
<protein>
    <submittedName>
        <fullName evidence="2">Uncharacterized protein</fullName>
    </submittedName>
</protein>
<evidence type="ECO:0000313" key="2">
    <source>
        <dbReference type="Ensembl" id="ENSCCRP00010016269.1"/>
    </source>
</evidence>
<evidence type="ECO:0000256" key="1">
    <source>
        <dbReference type="SAM" id="Phobius"/>
    </source>
</evidence>
<dbReference type="Ensembl" id="ENSCCRT00010017688.1">
    <property type="protein sequence ID" value="ENSCCRP00010016269.1"/>
    <property type="gene ID" value="ENSCCRG00010006954.1"/>
</dbReference>